<organism evidence="1 2">
    <name type="scientific">Herbinix hemicellulosilytica</name>
    <dbReference type="NCBI Taxonomy" id="1564487"/>
    <lineage>
        <taxon>Bacteria</taxon>
        <taxon>Bacillati</taxon>
        <taxon>Bacillota</taxon>
        <taxon>Clostridia</taxon>
        <taxon>Lachnospirales</taxon>
        <taxon>Lachnospiraceae</taxon>
        <taxon>Herbinix</taxon>
    </lineage>
</organism>
<dbReference type="Proteomes" id="UP000236497">
    <property type="component" value="Unassembled WGS sequence"/>
</dbReference>
<dbReference type="AlphaFoldDB" id="A0A0H5SJZ6"/>
<reference evidence="1 2" key="1">
    <citation type="submission" date="2015-06" db="EMBL/GenBank/DDBJ databases">
        <authorList>
            <person name="Wibberg Daniel"/>
        </authorList>
    </citation>
    <scope>NUCLEOTIDE SEQUENCE [LARGE SCALE GENOMIC DNA]</scope>
    <source>
        <strain evidence="1 2">T3/55T</strain>
    </source>
</reference>
<name>A0A0H5SJZ6_HERHM</name>
<sequence length="286" mass="33470">MRITFQEESINEKSFNRIFQGVSFKEIGLDLRKVKEIVEVERIENYKLPLLMFLLEDDTLLHIEIMNDEIKTDLQSMFTYDMSIVLRYKIQVRTVILNFGSRQDGKIMRNFGSMHYEVQIVDLSSIDGDKVYEELSQKITSGYLLNKRDKLNLAFLPFMKHSVSFSEALRKVILLIESIKDEEERMAYVAVISEIISRSTGEQGVKVLKEYLMDTEVGIRIRDEGKKEGMRESIMIILLEKFKVLPDDVYYAIAEQKNENTLMKWLQNVTSICSVDELKKMVFNIE</sequence>
<evidence type="ECO:0000313" key="2">
    <source>
        <dbReference type="Proteomes" id="UP000236497"/>
    </source>
</evidence>
<gene>
    <name evidence="1" type="ORF">HHT355_2651</name>
</gene>
<protein>
    <recommendedName>
        <fullName evidence="3">DUF4351 domain-containing protein</fullName>
    </recommendedName>
</protein>
<dbReference type="OrthoDB" id="1951723at2"/>
<evidence type="ECO:0008006" key="3">
    <source>
        <dbReference type="Google" id="ProtNLM"/>
    </source>
</evidence>
<proteinExistence type="predicted"/>
<keyword evidence="2" id="KW-1185">Reference proteome</keyword>
<accession>A0A0H5SJZ6</accession>
<dbReference type="RefSeq" id="WP_103203896.1">
    <property type="nucleotide sequence ID" value="NZ_CVTD020000029.1"/>
</dbReference>
<dbReference type="EMBL" id="CVTD020000029">
    <property type="protein sequence ID" value="CRZ35832.1"/>
    <property type="molecule type" value="Genomic_DNA"/>
</dbReference>
<evidence type="ECO:0000313" key="1">
    <source>
        <dbReference type="EMBL" id="CRZ35832.1"/>
    </source>
</evidence>